<dbReference type="Pfam" id="PF00067">
    <property type="entry name" value="p450"/>
    <property type="match status" value="1"/>
</dbReference>
<evidence type="ECO:0000256" key="11">
    <source>
        <dbReference type="ARBA" id="ARBA00023033"/>
    </source>
</evidence>
<keyword evidence="17" id="KW-1185">Reference proteome</keyword>
<feature type="binding site" description="axial binding residue" evidence="14">
    <location>
        <position position="425"/>
    </location>
    <ligand>
        <name>heme</name>
        <dbReference type="ChEBI" id="CHEBI:30413"/>
    </ligand>
    <ligandPart>
        <name>Fe</name>
        <dbReference type="ChEBI" id="CHEBI:18248"/>
    </ligandPart>
</feature>
<keyword evidence="12" id="KW-0472">Membrane</keyword>
<dbReference type="AlphaFoldDB" id="A0AAD7M6V4"/>
<evidence type="ECO:0000313" key="17">
    <source>
        <dbReference type="Proteomes" id="UP001221757"/>
    </source>
</evidence>
<name>A0AAD7M6V4_MYCRO</name>
<reference evidence="16" key="1">
    <citation type="submission" date="2023-03" db="EMBL/GenBank/DDBJ databases">
        <title>Massive genome expansion in bonnet fungi (Mycena s.s.) driven by repeated elements and novel gene families across ecological guilds.</title>
        <authorList>
            <consortium name="Lawrence Berkeley National Laboratory"/>
            <person name="Harder C.B."/>
            <person name="Miyauchi S."/>
            <person name="Viragh M."/>
            <person name="Kuo A."/>
            <person name="Thoen E."/>
            <person name="Andreopoulos B."/>
            <person name="Lu D."/>
            <person name="Skrede I."/>
            <person name="Drula E."/>
            <person name="Henrissat B."/>
            <person name="Morin E."/>
            <person name="Kohler A."/>
            <person name="Barry K."/>
            <person name="LaButti K."/>
            <person name="Morin E."/>
            <person name="Salamov A."/>
            <person name="Lipzen A."/>
            <person name="Mereny Z."/>
            <person name="Hegedus B."/>
            <person name="Baldrian P."/>
            <person name="Stursova M."/>
            <person name="Weitz H."/>
            <person name="Taylor A."/>
            <person name="Grigoriev I.V."/>
            <person name="Nagy L.G."/>
            <person name="Martin F."/>
            <person name="Kauserud H."/>
        </authorList>
    </citation>
    <scope>NUCLEOTIDE SEQUENCE</scope>
    <source>
        <strain evidence="16">CBHHK067</strain>
    </source>
</reference>
<evidence type="ECO:0000256" key="8">
    <source>
        <dbReference type="ARBA" id="ARBA00022989"/>
    </source>
</evidence>
<dbReference type="GO" id="GO:0020037">
    <property type="term" value="F:heme binding"/>
    <property type="evidence" value="ECO:0007669"/>
    <property type="project" value="InterPro"/>
</dbReference>
<dbReference type="InterPro" id="IPR017972">
    <property type="entry name" value="Cyt_P450_CS"/>
</dbReference>
<keyword evidence="11 15" id="KW-0503">Monooxygenase</keyword>
<evidence type="ECO:0000256" key="10">
    <source>
        <dbReference type="ARBA" id="ARBA00023004"/>
    </source>
</evidence>
<dbReference type="SUPFAM" id="SSF48264">
    <property type="entry name" value="Cytochrome P450"/>
    <property type="match status" value="1"/>
</dbReference>
<evidence type="ECO:0000256" key="3">
    <source>
        <dbReference type="ARBA" id="ARBA00005179"/>
    </source>
</evidence>
<sequence length="497" mass="55781">MQRLSLTFSPQMHASSRVLHPATLASAAVLSLVFLGLLRAKRRAKLPPGPVVYLNIAGQSIVVLNTAKSAADLLDHRGGIYSDRPQNIVASELMTGGLLVVFGRYGEVWRRMRRAAHEGLNNNVSPKFHPIQSKEAIFLTHSLMVNPTAWDRHFRRTAASAVLSIVYDIPTLLSEQDPKIRLINNFVERLVRAAYPGAFFVEYFTWMRYLPAWMAKWKWDALEQHRMDDEMFRGLFTDVKNRVAKGDYRESFCATLLEQQDRHSLNEKESAWLAATLYAGGAETTSAVLAWFLFAMLSFPDAQNRAQEELDAVVGRSRMPTFADYKSLPYLRALIKETLRWMPVNPIGLSHRLIEDDYYEGHLIPKGSIVIANVWALNRDPEVYGPDAHLFNPSRYLDKEGNLTVVVAETKDEGHHSFGFGRRICLGRYVANDSLFIDMASILWGLSIAPLADAALPSADDCVDTGLVIRPPPFHCSLTPRFADAPGIVANTMELLV</sequence>
<keyword evidence="5 14" id="KW-0349">Heme</keyword>
<comment type="caution">
    <text evidence="16">The sequence shown here is derived from an EMBL/GenBank/DDBJ whole genome shotgun (WGS) entry which is preliminary data.</text>
</comment>
<evidence type="ECO:0000256" key="13">
    <source>
        <dbReference type="ARBA" id="ARBA00023180"/>
    </source>
</evidence>
<evidence type="ECO:0000256" key="2">
    <source>
        <dbReference type="ARBA" id="ARBA00004167"/>
    </source>
</evidence>
<evidence type="ECO:0000256" key="12">
    <source>
        <dbReference type="ARBA" id="ARBA00023136"/>
    </source>
</evidence>
<dbReference type="InterPro" id="IPR036396">
    <property type="entry name" value="Cyt_P450_sf"/>
</dbReference>
<dbReference type="PRINTS" id="PR00385">
    <property type="entry name" value="P450"/>
</dbReference>
<dbReference type="Proteomes" id="UP001221757">
    <property type="component" value="Unassembled WGS sequence"/>
</dbReference>
<dbReference type="GO" id="GO:0016705">
    <property type="term" value="F:oxidoreductase activity, acting on paired donors, with incorporation or reduction of molecular oxygen"/>
    <property type="evidence" value="ECO:0007669"/>
    <property type="project" value="InterPro"/>
</dbReference>
<evidence type="ECO:0000256" key="5">
    <source>
        <dbReference type="ARBA" id="ARBA00022617"/>
    </source>
</evidence>
<evidence type="ECO:0000313" key="16">
    <source>
        <dbReference type="EMBL" id="KAJ7704017.1"/>
    </source>
</evidence>
<keyword evidence="6" id="KW-0812">Transmembrane</keyword>
<keyword evidence="7 14" id="KW-0479">Metal-binding</keyword>
<dbReference type="Gene3D" id="1.10.630.10">
    <property type="entry name" value="Cytochrome P450"/>
    <property type="match status" value="1"/>
</dbReference>
<protein>
    <submittedName>
        <fullName evidence="16">Cytochrome P450</fullName>
    </submittedName>
</protein>
<dbReference type="PANTHER" id="PTHR46300:SF2">
    <property type="entry name" value="CYTOCHROME P450 MONOOXYGENASE ALNH-RELATED"/>
    <property type="match status" value="1"/>
</dbReference>
<dbReference type="GO" id="GO:0005506">
    <property type="term" value="F:iron ion binding"/>
    <property type="evidence" value="ECO:0007669"/>
    <property type="project" value="InterPro"/>
</dbReference>
<comment type="cofactor">
    <cofactor evidence="1 14">
        <name>heme</name>
        <dbReference type="ChEBI" id="CHEBI:30413"/>
    </cofactor>
</comment>
<keyword evidence="9 15" id="KW-0560">Oxidoreductase</keyword>
<dbReference type="PRINTS" id="PR00463">
    <property type="entry name" value="EP450I"/>
</dbReference>
<dbReference type="EMBL" id="JARKIE010000011">
    <property type="protein sequence ID" value="KAJ7704017.1"/>
    <property type="molecule type" value="Genomic_DNA"/>
</dbReference>
<gene>
    <name evidence="16" type="ORF">B0H17DRAFT_1193941</name>
</gene>
<organism evidence="16 17">
    <name type="scientific">Mycena rosella</name>
    <name type="common">Pink bonnet</name>
    <name type="synonym">Agaricus rosellus</name>
    <dbReference type="NCBI Taxonomy" id="1033263"/>
    <lineage>
        <taxon>Eukaryota</taxon>
        <taxon>Fungi</taxon>
        <taxon>Dikarya</taxon>
        <taxon>Basidiomycota</taxon>
        <taxon>Agaricomycotina</taxon>
        <taxon>Agaricomycetes</taxon>
        <taxon>Agaricomycetidae</taxon>
        <taxon>Agaricales</taxon>
        <taxon>Marasmiineae</taxon>
        <taxon>Mycenaceae</taxon>
        <taxon>Mycena</taxon>
    </lineage>
</organism>
<keyword evidence="10 14" id="KW-0408">Iron</keyword>
<dbReference type="CDD" id="cd11065">
    <property type="entry name" value="CYP64-like"/>
    <property type="match status" value="1"/>
</dbReference>
<dbReference type="GO" id="GO:0004497">
    <property type="term" value="F:monooxygenase activity"/>
    <property type="evidence" value="ECO:0007669"/>
    <property type="project" value="UniProtKB-KW"/>
</dbReference>
<dbReference type="GO" id="GO:0016020">
    <property type="term" value="C:membrane"/>
    <property type="evidence" value="ECO:0007669"/>
    <property type="project" value="UniProtKB-SubCell"/>
</dbReference>
<evidence type="ECO:0000256" key="9">
    <source>
        <dbReference type="ARBA" id="ARBA00023002"/>
    </source>
</evidence>
<comment type="subcellular location">
    <subcellularLocation>
        <location evidence="2">Membrane</location>
        <topology evidence="2">Single-pass membrane protein</topology>
    </subcellularLocation>
</comment>
<dbReference type="PROSITE" id="PS00086">
    <property type="entry name" value="CYTOCHROME_P450"/>
    <property type="match status" value="1"/>
</dbReference>
<evidence type="ECO:0000256" key="15">
    <source>
        <dbReference type="RuleBase" id="RU000461"/>
    </source>
</evidence>
<dbReference type="InterPro" id="IPR002401">
    <property type="entry name" value="Cyt_P450_E_grp-I"/>
</dbReference>
<dbReference type="InterPro" id="IPR050364">
    <property type="entry name" value="Cytochrome_P450_fung"/>
</dbReference>
<evidence type="ECO:0000256" key="1">
    <source>
        <dbReference type="ARBA" id="ARBA00001971"/>
    </source>
</evidence>
<accession>A0AAD7M6V4</accession>
<dbReference type="PANTHER" id="PTHR46300">
    <property type="entry name" value="P450, PUTATIVE (EUROFUNG)-RELATED-RELATED"/>
    <property type="match status" value="1"/>
</dbReference>
<keyword evidence="8" id="KW-1133">Transmembrane helix</keyword>
<evidence type="ECO:0000256" key="7">
    <source>
        <dbReference type="ARBA" id="ARBA00022723"/>
    </source>
</evidence>
<dbReference type="InterPro" id="IPR001128">
    <property type="entry name" value="Cyt_P450"/>
</dbReference>
<comment type="pathway">
    <text evidence="3">Secondary metabolite biosynthesis.</text>
</comment>
<evidence type="ECO:0000256" key="4">
    <source>
        <dbReference type="ARBA" id="ARBA00010617"/>
    </source>
</evidence>
<keyword evidence="13" id="KW-0325">Glycoprotein</keyword>
<proteinExistence type="inferred from homology"/>
<comment type="similarity">
    <text evidence="4 15">Belongs to the cytochrome P450 family.</text>
</comment>
<evidence type="ECO:0000256" key="14">
    <source>
        <dbReference type="PIRSR" id="PIRSR602401-1"/>
    </source>
</evidence>
<evidence type="ECO:0000256" key="6">
    <source>
        <dbReference type="ARBA" id="ARBA00022692"/>
    </source>
</evidence>